<organism evidence="2 3">
    <name type="scientific">Plakobranchus ocellatus</name>
    <dbReference type="NCBI Taxonomy" id="259542"/>
    <lineage>
        <taxon>Eukaryota</taxon>
        <taxon>Metazoa</taxon>
        <taxon>Spiralia</taxon>
        <taxon>Lophotrochozoa</taxon>
        <taxon>Mollusca</taxon>
        <taxon>Gastropoda</taxon>
        <taxon>Heterobranchia</taxon>
        <taxon>Euthyneura</taxon>
        <taxon>Panpulmonata</taxon>
        <taxon>Sacoglossa</taxon>
        <taxon>Placobranchoidea</taxon>
        <taxon>Plakobranchidae</taxon>
        <taxon>Plakobranchus</taxon>
    </lineage>
</organism>
<evidence type="ECO:0000256" key="1">
    <source>
        <dbReference type="SAM" id="MobiDB-lite"/>
    </source>
</evidence>
<feature type="region of interest" description="Disordered" evidence="1">
    <location>
        <begin position="35"/>
        <end position="74"/>
    </location>
</feature>
<gene>
    <name evidence="2" type="ORF">PoB_007075800</name>
</gene>
<protein>
    <submittedName>
        <fullName evidence="2">Uncharacterized protein</fullName>
    </submittedName>
</protein>
<dbReference type="EMBL" id="BLXT01007949">
    <property type="protein sequence ID" value="GFO44253.1"/>
    <property type="molecule type" value="Genomic_DNA"/>
</dbReference>
<name>A0AAV4DJ05_9GAST</name>
<evidence type="ECO:0000313" key="2">
    <source>
        <dbReference type="EMBL" id="GFO44253.1"/>
    </source>
</evidence>
<dbReference type="AlphaFoldDB" id="A0AAV4DJ05"/>
<proteinExistence type="predicted"/>
<dbReference type="Proteomes" id="UP000735302">
    <property type="component" value="Unassembled WGS sequence"/>
</dbReference>
<sequence>MRRLHQGFRECFFPTVDYRRLETIQRERFSHVKTGKEWNDNVGDEEEKKTEKDNVYDIDDDDDEEQEELEEKEVEEEKNWTRKLKWRIRKND</sequence>
<keyword evidence="3" id="KW-1185">Reference proteome</keyword>
<comment type="caution">
    <text evidence="2">The sequence shown here is derived from an EMBL/GenBank/DDBJ whole genome shotgun (WGS) entry which is preliminary data.</text>
</comment>
<evidence type="ECO:0000313" key="3">
    <source>
        <dbReference type="Proteomes" id="UP000735302"/>
    </source>
</evidence>
<reference evidence="2 3" key="1">
    <citation type="journal article" date="2021" name="Elife">
        <title>Chloroplast acquisition without the gene transfer in kleptoplastic sea slugs, Plakobranchus ocellatus.</title>
        <authorList>
            <person name="Maeda T."/>
            <person name="Takahashi S."/>
            <person name="Yoshida T."/>
            <person name="Shimamura S."/>
            <person name="Takaki Y."/>
            <person name="Nagai Y."/>
            <person name="Toyoda A."/>
            <person name="Suzuki Y."/>
            <person name="Arimoto A."/>
            <person name="Ishii H."/>
            <person name="Satoh N."/>
            <person name="Nishiyama T."/>
            <person name="Hasebe M."/>
            <person name="Maruyama T."/>
            <person name="Minagawa J."/>
            <person name="Obokata J."/>
            <person name="Shigenobu S."/>
        </authorList>
    </citation>
    <scope>NUCLEOTIDE SEQUENCE [LARGE SCALE GENOMIC DNA]</scope>
</reference>
<accession>A0AAV4DJ05</accession>
<feature type="compositionally biased region" description="Basic and acidic residues" evidence="1">
    <location>
        <begin position="46"/>
        <end position="55"/>
    </location>
</feature>
<feature type="compositionally biased region" description="Acidic residues" evidence="1">
    <location>
        <begin position="56"/>
        <end position="74"/>
    </location>
</feature>